<sequence length="106" mass="12203">MKTTHYSARRAYYSEHGWNIVFSVLFLLLSIIFVLLLKGSLLQVLAGITLFYFIIIFLATFRMTRLLISDHITQCARDLFVRVSFEKDEASGAEFISRTKVMYGPA</sequence>
<dbReference type="AlphaFoldDB" id="A0A1J4V6U7"/>
<keyword evidence="1" id="KW-0472">Membrane</keyword>
<evidence type="ECO:0000313" key="3">
    <source>
        <dbReference type="Proteomes" id="UP000181992"/>
    </source>
</evidence>
<keyword evidence="1" id="KW-0812">Transmembrane</keyword>
<protein>
    <submittedName>
        <fullName evidence="2">Uncharacterized protein</fullName>
    </submittedName>
</protein>
<comment type="caution">
    <text evidence="2">The sequence shown here is derived from an EMBL/GenBank/DDBJ whole genome shotgun (WGS) entry which is preliminary data.</text>
</comment>
<feature type="transmembrane region" description="Helical" evidence="1">
    <location>
        <begin position="20"/>
        <end position="37"/>
    </location>
</feature>
<gene>
    <name evidence="2" type="ORF">AUJ77_03570</name>
</gene>
<dbReference type="STRING" id="1805281.AUJ77_03570"/>
<dbReference type="EMBL" id="MNVN01000021">
    <property type="protein sequence ID" value="OIO30294.1"/>
    <property type="molecule type" value="Genomic_DNA"/>
</dbReference>
<proteinExistence type="predicted"/>
<dbReference type="Proteomes" id="UP000181992">
    <property type="component" value="Unassembled WGS sequence"/>
</dbReference>
<accession>A0A1J4V6U7</accession>
<feature type="transmembrane region" description="Helical" evidence="1">
    <location>
        <begin position="43"/>
        <end position="61"/>
    </location>
</feature>
<evidence type="ECO:0000313" key="2">
    <source>
        <dbReference type="EMBL" id="OIO30294.1"/>
    </source>
</evidence>
<keyword evidence="1" id="KW-1133">Transmembrane helix</keyword>
<reference evidence="2 3" key="1">
    <citation type="journal article" date="2016" name="Environ. Microbiol.">
        <title>Genomic resolution of a cold subsurface aquifer community provides metabolic insights for novel microbes adapted to high CO concentrations.</title>
        <authorList>
            <person name="Probst A.J."/>
            <person name="Castelle C.J."/>
            <person name="Singh A."/>
            <person name="Brown C.T."/>
            <person name="Anantharaman K."/>
            <person name="Sharon I."/>
            <person name="Hug L.A."/>
            <person name="Burstein D."/>
            <person name="Emerson J.B."/>
            <person name="Thomas B.C."/>
            <person name="Banfield J.F."/>
        </authorList>
    </citation>
    <scope>NUCLEOTIDE SEQUENCE [LARGE SCALE GENOMIC DNA]</scope>
    <source>
        <strain evidence="2">CG1_02_43_90</strain>
    </source>
</reference>
<dbReference type="InterPro" id="IPR010773">
    <property type="entry name" value="Mycophage_PG1_Gp7"/>
</dbReference>
<evidence type="ECO:0000256" key="1">
    <source>
        <dbReference type="SAM" id="Phobius"/>
    </source>
</evidence>
<name>A0A1J4V6U7_9BACT</name>
<dbReference type="Pfam" id="PF07098">
    <property type="entry name" value="DUF1360"/>
    <property type="match status" value="1"/>
</dbReference>
<organism evidence="2 3">
    <name type="scientific">Candidatus Nomurabacteria bacterium CG1_02_43_90</name>
    <dbReference type="NCBI Taxonomy" id="1805281"/>
    <lineage>
        <taxon>Bacteria</taxon>
        <taxon>Candidatus Nomuraibacteriota</taxon>
    </lineage>
</organism>